<keyword evidence="9" id="KW-0547">Nucleotide-binding</keyword>
<name>T0YS84_9ZZZZ</name>
<dbReference type="InterPro" id="IPR004566">
    <property type="entry name" value="PanK"/>
</dbReference>
<dbReference type="InterPro" id="IPR006083">
    <property type="entry name" value="PRK/URK"/>
</dbReference>
<dbReference type="UniPathway" id="UPA00241">
    <property type="reaction ID" value="UER00352"/>
</dbReference>
<comment type="catalytic activity">
    <reaction evidence="1">
        <text>(R)-pantothenate + ATP = (R)-4'-phosphopantothenate + ADP + H(+)</text>
        <dbReference type="Rhea" id="RHEA:16373"/>
        <dbReference type="ChEBI" id="CHEBI:10986"/>
        <dbReference type="ChEBI" id="CHEBI:15378"/>
        <dbReference type="ChEBI" id="CHEBI:29032"/>
        <dbReference type="ChEBI" id="CHEBI:30616"/>
        <dbReference type="ChEBI" id="CHEBI:456216"/>
        <dbReference type="EC" id="2.7.1.33"/>
    </reaction>
</comment>
<dbReference type="EC" id="2.7.1.33" evidence="5"/>
<evidence type="ECO:0000256" key="1">
    <source>
        <dbReference type="ARBA" id="ARBA00001206"/>
    </source>
</evidence>
<dbReference type="PANTHER" id="PTHR10285">
    <property type="entry name" value="URIDINE KINASE"/>
    <property type="match status" value="1"/>
</dbReference>
<evidence type="ECO:0000313" key="15">
    <source>
        <dbReference type="EMBL" id="EQD38416.1"/>
    </source>
</evidence>
<feature type="domain" description="Phosphoribulokinase/uridine kinase" evidence="14">
    <location>
        <begin position="87"/>
        <end position="198"/>
    </location>
</feature>
<keyword evidence="8" id="KW-0808">Transferase</keyword>
<evidence type="ECO:0000259" key="14">
    <source>
        <dbReference type="Pfam" id="PF00485"/>
    </source>
</evidence>
<organism evidence="15">
    <name type="scientific">mine drainage metagenome</name>
    <dbReference type="NCBI Taxonomy" id="410659"/>
    <lineage>
        <taxon>unclassified sequences</taxon>
        <taxon>metagenomes</taxon>
        <taxon>ecological metagenomes</taxon>
    </lineage>
</organism>
<evidence type="ECO:0000256" key="2">
    <source>
        <dbReference type="ARBA" id="ARBA00004496"/>
    </source>
</evidence>
<dbReference type="GO" id="GO:0004594">
    <property type="term" value="F:pantothenate kinase activity"/>
    <property type="evidence" value="ECO:0007669"/>
    <property type="project" value="UniProtKB-EC"/>
</dbReference>
<dbReference type="NCBIfam" id="TIGR00554">
    <property type="entry name" value="panK_bact"/>
    <property type="match status" value="1"/>
</dbReference>
<evidence type="ECO:0000256" key="9">
    <source>
        <dbReference type="ARBA" id="ARBA00022741"/>
    </source>
</evidence>
<dbReference type="GO" id="GO:0015937">
    <property type="term" value="P:coenzyme A biosynthetic process"/>
    <property type="evidence" value="ECO:0007669"/>
    <property type="project" value="UniProtKB-UniPathway"/>
</dbReference>
<dbReference type="GO" id="GO:0005524">
    <property type="term" value="F:ATP binding"/>
    <property type="evidence" value="ECO:0007669"/>
    <property type="project" value="UniProtKB-KW"/>
</dbReference>
<keyword evidence="11" id="KW-0067">ATP-binding</keyword>
<dbReference type="GO" id="GO:0005737">
    <property type="term" value="C:cytoplasm"/>
    <property type="evidence" value="ECO:0007669"/>
    <property type="project" value="UniProtKB-SubCell"/>
</dbReference>
<accession>T0YS84</accession>
<reference evidence="15" key="2">
    <citation type="journal article" date="2014" name="ISME J.">
        <title>Microbial stratification in low pH oxic and suboxic macroscopic growths along an acid mine drainage.</title>
        <authorList>
            <person name="Mendez-Garcia C."/>
            <person name="Mesa V."/>
            <person name="Sprenger R.R."/>
            <person name="Richter M."/>
            <person name="Diez M.S."/>
            <person name="Solano J."/>
            <person name="Bargiela R."/>
            <person name="Golyshina O.V."/>
            <person name="Manteca A."/>
            <person name="Ramos J.L."/>
            <person name="Gallego J.R."/>
            <person name="Llorente I."/>
            <person name="Martins Dos Santos V.A."/>
            <person name="Jensen O.N."/>
            <person name="Pelaez A.I."/>
            <person name="Sanchez J."/>
            <person name="Ferrer M."/>
        </authorList>
    </citation>
    <scope>NUCLEOTIDE SEQUENCE</scope>
</reference>
<dbReference type="SUPFAM" id="SSF52540">
    <property type="entry name" value="P-loop containing nucleoside triphosphate hydrolases"/>
    <property type="match status" value="1"/>
</dbReference>
<comment type="subcellular location">
    <subcellularLocation>
        <location evidence="2">Cytoplasm</location>
    </subcellularLocation>
</comment>
<keyword evidence="7" id="KW-0963">Cytoplasm</keyword>
<evidence type="ECO:0000256" key="7">
    <source>
        <dbReference type="ARBA" id="ARBA00022490"/>
    </source>
</evidence>
<dbReference type="EMBL" id="AUZZ01008274">
    <property type="protein sequence ID" value="EQD38416.1"/>
    <property type="molecule type" value="Genomic_DNA"/>
</dbReference>
<reference evidence="15" key="1">
    <citation type="submission" date="2013-08" db="EMBL/GenBank/DDBJ databases">
        <authorList>
            <person name="Mendez C."/>
            <person name="Richter M."/>
            <person name="Ferrer M."/>
            <person name="Sanchez J."/>
        </authorList>
    </citation>
    <scope>NUCLEOTIDE SEQUENCE</scope>
</reference>
<evidence type="ECO:0000256" key="5">
    <source>
        <dbReference type="ARBA" id="ARBA00012102"/>
    </source>
</evidence>
<dbReference type="Pfam" id="PF00485">
    <property type="entry name" value="PRK"/>
    <property type="match status" value="1"/>
</dbReference>
<feature type="non-terminal residue" evidence="15">
    <location>
        <position position="199"/>
    </location>
</feature>
<evidence type="ECO:0000256" key="4">
    <source>
        <dbReference type="ARBA" id="ARBA00006087"/>
    </source>
</evidence>
<dbReference type="Gene3D" id="3.40.50.300">
    <property type="entry name" value="P-loop containing nucleotide triphosphate hydrolases"/>
    <property type="match status" value="1"/>
</dbReference>
<evidence type="ECO:0000256" key="12">
    <source>
        <dbReference type="ARBA" id="ARBA00022993"/>
    </source>
</evidence>
<keyword evidence="10 15" id="KW-0418">Kinase</keyword>
<gene>
    <name evidence="15" type="ORF">B2A_11461</name>
</gene>
<keyword evidence="12" id="KW-0173">Coenzyme A biosynthesis</keyword>
<evidence type="ECO:0000256" key="13">
    <source>
        <dbReference type="ARBA" id="ARBA00032866"/>
    </source>
</evidence>
<evidence type="ECO:0000256" key="6">
    <source>
        <dbReference type="ARBA" id="ARBA00015080"/>
    </source>
</evidence>
<comment type="similarity">
    <text evidence="4">Belongs to the prokaryotic pantothenate kinase family.</text>
</comment>
<evidence type="ECO:0000256" key="10">
    <source>
        <dbReference type="ARBA" id="ARBA00022777"/>
    </source>
</evidence>
<evidence type="ECO:0000256" key="11">
    <source>
        <dbReference type="ARBA" id="ARBA00022840"/>
    </source>
</evidence>
<dbReference type="InterPro" id="IPR027417">
    <property type="entry name" value="P-loop_NTPase"/>
</dbReference>
<comment type="caution">
    <text evidence="15">The sequence shown here is derived from an EMBL/GenBank/DDBJ whole genome shotgun (WGS) entry which is preliminary data.</text>
</comment>
<sequence>MTENLPSPFLEVERDEWKKLREREKINITEEELLEIRGINENLSIKEVEEIYAPISKLLRIYYDNYGRLISRRADFFRETHGKVPYIIGIAGSVAVGKSTTARILKALISGWPSKPRVYIVTTDGFLLTNRELESRNLMERKGFPESYDLRRMIKFLYDLKSGLRNLKAPIYSHLVYDIVPDQFLEIDEPDIIIFEGLN</sequence>
<proteinExistence type="inferred from homology"/>
<dbReference type="AlphaFoldDB" id="T0YS84"/>
<comment type="pathway">
    <text evidence="3">Cofactor biosynthesis; coenzyme A biosynthesis; CoA from (R)-pantothenate: step 1/5.</text>
</comment>
<protein>
    <recommendedName>
        <fullName evidence="6">Pantothenate kinase</fullName>
        <ecNumber evidence="5">2.7.1.33</ecNumber>
    </recommendedName>
    <alternativeName>
        <fullName evidence="13">Pantothenic acid kinase</fullName>
    </alternativeName>
</protein>
<evidence type="ECO:0000256" key="8">
    <source>
        <dbReference type="ARBA" id="ARBA00022679"/>
    </source>
</evidence>
<evidence type="ECO:0000256" key="3">
    <source>
        <dbReference type="ARBA" id="ARBA00005225"/>
    </source>
</evidence>